<evidence type="ECO:0000313" key="2">
    <source>
        <dbReference type="Proteomes" id="UP001056778"/>
    </source>
</evidence>
<comment type="caution">
    <text evidence="1">The sequence shown here is derived from an EMBL/GenBank/DDBJ whole genome shotgun (WGS) entry which is preliminary data.</text>
</comment>
<keyword evidence="2" id="KW-1185">Reference proteome</keyword>
<protein>
    <submittedName>
        <fullName evidence="1">Cytochrome p450</fullName>
    </submittedName>
</protein>
<sequence>MMFYILVAVVLALVILHRYCNSTYDYWKKRGVPFHPPVTFFGNLWDAIRMKRSTGLIYTDIYNTYPDAPYVGVYKIRQPALLIRDPEIIKAILIKDFHSFERNDIFVDENVDPIASKNPFLQYGERWKTSRSQLSYCFTSGKMKHLFPLMYAVSVNMVKYIDNEAKLGGNPMDTKELAGKFTCDNVATCAFGIDGKSFVDPNSEFRNVGKKILEPSFSFNMKMLFILLFPECTALLKIKFISDDVVNYFRNVIKTTLNYRKENKLVRNDFLDVITQMKLKPDDPPLKDDDITAHAISFFGDGFETSSIALSFALYNLAANLSAQEKLKNEIDEVIRKNRGSLSYESIQNMNYLDCVLSESLRIHSPAFALVKLCTDDYYLPPCSKPEVEVKIEKGTPVIIPVQGLHHDAKYFPNPEKFIPERFSDDNKAKIVKGTYLPFGDGGRICVGMKFAILQVKIAIIAIVQHFNIRVNQKTKEPLEIDPNHFLLFAKDGIWLDYHKRNN</sequence>
<dbReference type="EMBL" id="CM043017">
    <property type="protein sequence ID" value="KAI4465167.1"/>
    <property type="molecule type" value="Genomic_DNA"/>
</dbReference>
<evidence type="ECO:0000313" key="1">
    <source>
        <dbReference type="EMBL" id="KAI4465167.1"/>
    </source>
</evidence>
<name>A0ACB9TEH0_HOLOL</name>
<reference evidence="1" key="1">
    <citation type="submission" date="2022-04" db="EMBL/GenBank/DDBJ databases">
        <title>Chromosome-scale genome assembly of Holotrichia oblita Faldermann.</title>
        <authorList>
            <person name="Rongchong L."/>
        </authorList>
    </citation>
    <scope>NUCLEOTIDE SEQUENCE</scope>
    <source>
        <strain evidence="1">81SQS9</strain>
    </source>
</reference>
<organism evidence="1 2">
    <name type="scientific">Holotrichia oblita</name>
    <name type="common">Chafer beetle</name>
    <dbReference type="NCBI Taxonomy" id="644536"/>
    <lineage>
        <taxon>Eukaryota</taxon>
        <taxon>Metazoa</taxon>
        <taxon>Ecdysozoa</taxon>
        <taxon>Arthropoda</taxon>
        <taxon>Hexapoda</taxon>
        <taxon>Insecta</taxon>
        <taxon>Pterygota</taxon>
        <taxon>Neoptera</taxon>
        <taxon>Endopterygota</taxon>
        <taxon>Coleoptera</taxon>
        <taxon>Polyphaga</taxon>
        <taxon>Scarabaeiformia</taxon>
        <taxon>Scarabaeidae</taxon>
        <taxon>Melolonthinae</taxon>
        <taxon>Holotrichia</taxon>
    </lineage>
</organism>
<accession>A0ACB9TEH0</accession>
<dbReference type="Proteomes" id="UP001056778">
    <property type="component" value="Chromosome 3"/>
</dbReference>
<gene>
    <name evidence="1" type="ORF">MML48_3g00008704</name>
</gene>
<proteinExistence type="predicted"/>